<organism evidence="1 2">
    <name type="scientific">Tessaracoccus lapidicaptus</name>
    <dbReference type="NCBI Taxonomy" id="1427523"/>
    <lineage>
        <taxon>Bacteria</taxon>
        <taxon>Bacillati</taxon>
        <taxon>Actinomycetota</taxon>
        <taxon>Actinomycetes</taxon>
        <taxon>Propionibacteriales</taxon>
        <taxon>Propionibacteriaceae</taxon>
        <taxon>Tessaracoccus</taxon>
    </lineage>
</organism>
<comment type="caution">
    <text evidence="1">The sequence shown here is derived from an EMBL/GenBank/DDBJ whole genome shotgun (WGS) entry which is preliminary data.</text>
</comment>
<dbReference type="AlphaFoldDB" id="A0A1C0AKP0"/>
<sequence length="108" mass="11145">MEVRTIWRVSSCMSDDRTMSIPVDGVDQGLAAGEQGLGASLDRVAGVDQHGVRVLFAQARDEGGHAGLPSLRRPGAVGADVRPGDEVAVQVTDVDEADPSGHGTHCAA</sequence>
<evidence type="ECO:0000313" key="2">
    <source>
        <dbReference type="Proteomes" id="UP000093501"/>
    </source>
</evidence>
<gene>
    <name evidence="1" type="ORF">BCR15_05205</name>
</gene>
<accession>A0A1C0AKP0</accession>
<proteinExistence type="predicted"/>
<protein>
    <submittedName>
        <fullName evidence="1">Uncharacterized protein</fullName>
    </submittedName>
</protein>
<keyword evidence="2" id="KW-1185">Reference proteome</keyword>
<dbReference type="EMBL" id="MBQD01000022">
    <property type="protein sequence ID" value="OCL33234.1"/>
    <property type="molecule type" value="Genomic_DNA"/>
</dbReference>
<dbReference type="RefSeq" id="WP_068751800.1">
    <property type="nucleotide sequence ID" value="NZ_LR214441.1"/>
</dbReference>
<reference evidence="2" key="1">
    <citation type="submission" date="2016-07" db="EMBL/GenBank/DDBJ databases">
        <authorList>
            <person name="Florea S."/>
            <person name="Webb J.S."/>
            <person name="Jaromczyk J."/>
            <person name="Schardl C.L."/>
        </authorList>
    </citation>
    <scope>NUCLEOTIDE SEQUENCE [LARGE SCALE GENOMIC DNA]</scope>
    <source>
        <strain evidence="2">IPBSL-7</strain>
    </source>
</reference>
<evidence type="ECO:0000313" key="1">
    <source>
        <dbReference type="EMBL" id="OCL33234.1"/>
    </source>
</evidence>
<name>A0A1C0AKP0_9ACTN</name>
<dbReference type="Proteomes" id="UP000093501">
    <property type="component" value="Unassembled WGS sequence"/>
</dbReference>